<dbReference type="STRING" id="933388.S8B290"/>
<dbReference type="SMART" id="SM00674">
    <property type="entry name" value="CENPB"/>
    <property type="match status" value="1"/>
</dbReference>
<dbReference type="Pfam" id="PF03184">
    <property type="entry name" value="DDE_1"/>
    <property type="match status" value="1"/>
</dbReference>
<dbReference type="PROSITE" id="PS51253">
    <property type="entry name" value="HTH_CENPB"/>
    <property type="match status" value="1"/>
</dbReference>
<dbReference type="OrthoDB" id="125347at2759"/>
<name>S8B290_PENO1</name>
<feature type="region of interest" description="Disordered" evidence="2">
    <location>
        <begin position="521"/>
        <end position="563"/>
    </location>
</feature>
<dbReference type="InterPro" id="IPR050863">
    <property type="entry name" value="CenT-Element_Derived"/>
</dbReference>
<keyword evidence="5" id="KW-1185">Reference proteome</keyword>
<dbReference type="InterPro" id="IPR004875">
    <property type="entry name" value="DDE_SF_endonuclease_dom"/>
</dbReference>
<dbReference type="eggNOG" id="KOG3105">
    <property type="taxonomic scope" value="Eukaryota"/>
</dbReference>
<gene>
    <name evidence="4" type="ORF">PDE_03473</name>
</gene>
<dbReference type="HOGENOM" id="CLU_018294_0_3_1"/>
<dbReference type="SUPFAM" id="SSF46689">
    <property type="entry name" value="Homeodomain-like"/>
    <property type="match status" value="2"/>
</dbReference>
<protein>
    <recommendedName>
        <fullName evidence="3">HTH CENPB-type domain-containing protein</fullName>
    </recommendedName>
</protein>
<dbReference type="Proteomes" id="UP000019376">
    <property type="component" value="Unassembled WGS sequence"/>
</dbReference>
<feature type="domain" description="HTH CENPB-type" evidence="3">
    <location>
        <begin position="73"/>
        <end position="148"/>
    </location>
</feature>
<dbReference type="Pfam" id="PF03221">
    <property type="entry name" value="HTH_Tnp_Tc5"/>
    <property type="match status" value="1"/>
</dbReference>
<organism evidence="4 5">
    <name type="scientific">Penicillium oxalicum (strain 114-2 / CGMCC 5302)</name>
    <name type="common">Penicillium decumbens</name>
    <dbReference type="NCBI Taxonomy" id="933388"/>
    <lineage>
        <taxon>Eukaryota</taxon>
        <taxon>Fungi</taxon>
        <taxon>Dikarya</taxon>
        <taxon>Ascomycota</taxon>
        <taxon>Pezizomycotina</taxon>
        <taxon>Eurotiomycetes</taxon>
        <taxon>Eurotiomycetidae</taxon>
        <taxon>Eurotiales</taxon>
        <taxon>Aspergillaceae</taxon>
        <taxon>Penicillium</taxon>
    </lineage>
</organism>
<dbReference type="GO" id="GO:0003677">
    <property type="term" value="F:DNA binding"/>
    <property type="evidence" value="ECO:0007669"/>
    <property type="project" value="UniProtKB-KW"/>
</dbReference>
<dbReference type="PhylomeDB" id="S8B290"/>
<dbReference type="InterPro" id="IPR006600">
    <property type="entry name" value="HTH_CenpB_DNA-bd_dom"/>
</dbReference>
<evidence type="ECO:0000313" key="5">
    <source>
        <dbReference type="Proteomes" id="UP000019376"/>
    </source>
</evidence>
<reference evidence="4 5" key="1">
    <citation type="journal article" date="2013" name="PLoS ONE">
        <title>Genomic and secretomic analyses reveal unique features of the lignocellulolytic enzyme system of Penicillium decumbens.</title>
        <authorList>
            <person name="Liu G."/>
            <person name="Zhang L."/>
            <person name="Wei X."/>
            <person name="Zou G."/>
            <person name="Qin Y."/>
            <person name="Ma L."/>
            <person name="Li J."/>
            <person name="Zheng H."/>
            <person name="Wang S."/>
            <person name="Wang C."/>
            <person name="Xun L."/>
            <person name="Zhao G.-P."/>
            <person name="Zhou Z."/>
            <person name="Qu Y."/>
        </authorList>
    </citation>
    <scope>NUCLEOTIDE SEQUENCE [LARGE SCALE GENOMIC DNA]</scope>
    <source>
        <strain evidence="5">114-2 / CGMCC 5302</strain>
    </source>
</reference>
<evidence type="ECO:0000256" key="1">
    <source>
        <dbReference type="ARBA" id="ARBA00023125"/>
    </source>
</evidence>
<dbReference type="InterPro" id="IPR041188">
    <property type="entry name" value="HTH_ABP1_N"/>
</dbReference>
<evidence type="ECO:0000313" key="4">
    <source>
        <dbReference type="EMBL" id="EPS28527.1"/>
    </source>
</evidence>
<evidence type="ECO:0000259" key="3">
    <source>
        <dbReference type="PROSITE" id="PS51253"/>
    </source>
</evidence>
<dbReference type="PANTHER" id="PTHR19303:SF73">
    <property type="entry name" value="PROTEIN PDC2"/>
    <property type="match status" value="1"/>
</dbReference>
<dbReference type="PANTHER" id="PTHR19303">
    <property type="entry name" value="TRANSPOSON"/>
    <property type="match status" value="1"/>
</dbReference>
<dbReference type="InterPro" id="IPR009057">
    <property type="entry name" value="Homeodomain-like_sf"/>
</dbReference>
<dbReference type="GO" id="GO:0005634">
    <property type="term" value="C:nucleus"/>
    <property type="evidence" value="ECO:0007669"/>
    <property type="project" value="TreeGrafter"/>
</dbReference>
<dbReference type="AlphaFoldDB" id="S8B290"/>
<dbReference type="Pfam" id="PF18107">
    <property type="entry name" value="HTH_ABP1_N"/>
    <property type="match status" value="1"/>
</dbReference>
<feature type="compositionally biased region" description="Low complexity" evidence="2">
    <location>
        <begin position="526"/>
        <end position="541"/>
    </location>
</feature>
<proteinExistence type="predicted"/>
<accession>S8B290</accession>
<evidence type="ECO:0000256" key="2">
    <source>
        <dbReference type="SAM" id="MobiDB-lite"/>
    </source>
</evidence>
<dbReference type="EMBL" id="KB644411">
    <property type="protein sequence ID" value="EPS28527.1"/>
    <property type="molecule type" value="Genomic_DNA"/>
</dbReference>
<sequence>MTRNIQLGQKKEGIPEAQKKALRAWHRAQEKRPTHAASREWFERTFNRRLPPSTLSLILSSKYAYLDLGSAAKTQRQQPPQWPILEARLTEWLKRARETGEVATGDAICNKAREIWPQIPEYADLDTPAFSQGWLYKFRQRFEKTLAQGPQNDAAPAVPANTRRELQALRTFAGEFAEENIYNMDETGLMWRKAPFDSLISLPNEPRKDRARVCLILCTNATGADRIPLWAIGHKAMPEALRTANLKAMECEWRHNRKAWVDIHIMSQWLLMFYQHVGSERRVLLLLDDKPTHTAAMEATPPPSNVHVQYFPMNSSSLNGRQPLRLGITQHLKHHYRKQFLSYMLATFKLGQRPLETIGMYHTLSWITRVWRHDVPHATIYRGFRKCSLIEPQTDYLRAVRLPDMTQLYEKVIAYNQSGHSIQQLEEWLNPGEEEIADEMDENLWRDPSIDTSVLDESINPLPPQELIPSPEDALAGLRTAIRWMLNQPATTVDQIKSLEAVEKVMERKIQMDAHQEQQYPFNGNTTQESAQTAVQASASQPQISLSPIHPHNPGTHQHDQPPRHHLFRQVNNVSHHPASIPTKLFIRIIRHNASQSQDTPIHIRLMRPKRWPRRPH</sequence>
<dbReference type="Gene3D" id="1.10.10.60">
    <property type="entry name" value="Homeodomain-like"/>
    <property type="match status" value="2"/>
</dbReference>
<keyword evidence="1" id="KW-0238">DNA-binding</keyword>